<protein>
    <submittedName>
        <fullName evidence="7">Uncharacterized protein</fullName>
    </submittedName>
</protein>
<dbReference type="SMART" id="SM00449">
    <property type="entry name" value="SPRY"/>
    <property type="match status" value="1"/>
</dbReference>
<dbReference type="PANTHER" id="PTHR24103">
    <property type="entry name" value="E3 UBIQUITIN-PROTEIN LIGASE TRIM"/>
    <property type="match status" value="1"/>
</dbReference>
<dbReference type="InterPro" id="IPR043136">
    <property type="entry name" value="B30.2/SPRY_sf"/>
</dbReference>
<dbReference type="SMART" id="SM00336">
    <property type="entry name" value="BBOX"/>
    <property type="match status" value="1"/>
</dbReference>
<dbReference type="Proteomes" id="UP001152622">
    <property type="component" value="Chromosome 2"/>
</dbReference>
<feature type="domain" description="B box-type" evidence="5">
    <location>
        <begin position="14"/>
        <end position="55"/>
    </location>
</feature>
<keyword evidence="1 3" id="KW-0863">Zinc-finger</keyword>
<evidence type="ECO:0000256" key="1">
    <source>
        <dbReference type="ARBA" id="ARBA00022771"/>
    </source>
</evidence>
<dbReference type="SUPFAM" id="SSF49899">
    <property type="entry name" value="Concanavalin A-like lectins/glucanases"/>
    <property type="match status" value="1"/>
</dbReference>
<evidence type="ECO:0000259" key="6">
    <source>
        <dbReference type="PROSITE" id="PS50188"/>
    </source>
</evidence>
<comment type="caution">
    <text evidence="7">The sequence shown here is derived from an EMBL/GenBank/DDBJ whole genome shotgun (WGS) entry which is preliminary data.</text>
</comment>
<evidence type="ECO:0000256" key="2">
    <source>
        <dbReference type="ARBA" id="ARBA00022833"/>
    </source>
</evidence>
<dbReference type="Pfam" id="PF00622">
    <property type="entry name" value="SPRY"/>
    <property type="match status" value="1"/>
</dbReference>
<keyword evidence="2" id="KW-0862">Zinc</keyword>
<accession>A0A9Q1G8Y6</accession>
<dbReference type="SUPFAM" id="SSF57845">
    <property type="entry name" value="B-box zinc-binding domain"/>
    <property type="match status" value="1"/>
</dbReference>
<dbReference type="Pfam" id="PF00643">
    <property type="entry name" value="zf-B_box"/>
    <property type="match status" value="1"/>
</dbReference>
<dbReference type="PROSITE" id="PS50119">
    <property type="entry name" value="ZF_BBOX"/>
    <property type="match status" value="1"/>
</dbReference>
<dbReference type="PROSITE" id="PS50188">
    <property type="entry name" value="B302_SPRY"/>
    <property type="match status" value="1"/>
</dbReference>
<proteinExistence type="predicted"/>
<dbReference type="Pfam" id="PF25600">
    <property type="entry name" value="TRIM_CC"/>
    <property type="match status" value="1"/>
</dbReference>
<evidence type="ECO:0000256" key="4">
    <source>
        <dbReference type="SAM" id="Coils"/>
    </source>
</evidence>
<dbReference type="InterPro" id="IPR001870">
    <property type="entry name" value="B30.2/SPRY"/>
</dbReference>
<dbReference type="InterPro" id="IPR050143">
    <property type="entry name" value="TRIM/RBCC"/>
</dbReference>
<dbReference type="GO" id="GO:0008270">
    <property type="term" value="F:zinc ion binding"/>
    <property type="evidence" value="ECO:0007669"/>
    <property type="project" value="UniProtKB-KW"/>
</dbReference>
<feature type="domain" description="B30.2/SPRY" evidence="6">
    <location>
        <begin position="202"/>
        <end position="394"/>
    </location>
</feature>
<evidence type="ECO:0000256" key="3">
    <source>
        <dbReference type="PROSITE-ProRule" id="PRU00024"/>
    </source>
</evidence>
<dbReference type="PRINTS" id="PR01407">
    <property type="entry name" value="BUTYPHLNCDUF"/>
</dbReference>
<organism evidence="7 8">
    <name type="scientific">Synaphobranchus kaupii</name>
    <name type="common">Kaup's arrowtooth eel</name>
    <dbReference type="NCBI Taxonomy" id="118154"/>
    <lineage>
        <taxon>Eukaryota</taxon>
        <taxon>Metazoa</taxon>
        <taxon>Chordata</taxon>
        <taxon>Craniata</taxon>
        <taxon>Vertebrata</taxon>
        <taxon>Euteleostomi</taxon>
        <taxon>Actinopterygii</taxon>
        <taxon>Neopterygii</taxon>
        <taxon>Teleostei</taxon>
        <taxon>Anguilliformes</taxon>
        <taxon>Synaphobranchidae</taxon>
        <taxon>Synaphobranchus</taxon>
    </lineage>
</organism>
<reference evidence="7" key="1">
    <citation type="journal article" date="2023" name="Science">
        <title>Genome structures resolve the early diversification of teleost fishes.</title>
        <authorList>
            <person name="Parey E."/>
            <person name="Louis A."/>
            <person name="Montfort J."/>
            <person name="Bouchez O."/>
            <person name="Roques C."/>
            <person name="Iampietro C."/>
            <person name="Lluch J."/>
            <person name="Castinel A."/>
            <person name="Donnadieu C."/>
            <person name="Desvignes T."/>
            <person name="Floi Bucao C."/>
            <person name="Jouanno E."/>
            <person name="Wen M."/>
            <person name="Mejri S."/>
            <person name="Dirks R."/>
            <person name="Jansen H."/>
            <person name="Henkel C."/>
            <person name="Chen W.J."/>
            <person name="Zahm M."/>
            <person name="Cabau C."/>
            <person name="Klopp C."/>
            <person name="Thompson A.W."/>
            <person name="Robinson-Rechavi M."/>
            <person name="Braasch I."/>
            <person name="Lecointre G."/>
            <person name="Bobe J."/>
            <person name="Postlethwait J.H."/>
            <person name="Berthelot C."/>
            <person name="Roest Crollius H."/>
            <person name="Guiguen Y."/>
        </authorList>
    </citation>
    <scope>NUCLEOTIDE SEQUENCE</scope>
    <source>
        <strain evidence="7">WJC10195</strain>
    </source>
</reference>
<name>A0A9Q1G8Y6_SYNKA</name>
<dbReference type="Gene3D" id="3.30.160.60">
    <property type="entry name" value="Classic Zinc Finger"/>
    <property type="match status" value="1"/>
</dbReference>
<dbReference type="InterPro" id="IPR013320">
    <property type="entry name" value="ConA-like_dom_sf"/>
</dbReference>
<dbReference type="OrthoDB" id="8923941at2759"/>
<keyword evidence="8" id="KW-1185">Reference proteome</keyword>
<dbReference type="InterPro" id="IPR003877">
    <property type="entry name" value="SPRY_dom"/>
</dbReference>
<gene>
    <name evidence="7" type="ORF">SKAU_G00076590</name>
</gene>
<dbReference type="EMBL" id="JAINUF010000002">
    <property type="protein sequence ID" value="KAJ8377079.1"/>
    <property type="molecule type" value="Genomic_DNA"/>
</dbReference>
<dbReference type="InterPro" id="IPR000315">
    <property type="entry name" value="Znf_B-box"/>
</dbReference>
<evidence type="ECO:0000313" key="8">
    <source>
        <dbReference type="Proteomes" id="UP001152622"/>
    </source>
</evidence>
<keyword evidence="4" id="KW-0175">Coiled coil</keyword>
<sequence>MASNWKTFSKPASPSESLCSVHGEKLKLFCLIDEQLICHICQTSEKHENHKLRPVQEAALKYKEEVEKALGPLQEKLKAFTEEKQESDREAELIKSQATCTKIQIQDEFDKLHKFLRVEEAARIAVVREEEKQMSQRMKERAEKMTKEISPLSEAIRALEQEMKADDLSFLENYKSTKRRPQYKVSDPEVVSGGRIDVAKHLGNLKYRVWEKMQGIVQYTPVVLSPNIKSDKLTVSDDLTSLIYSGETEPSSDDVILKGFALGSEGFSSGTHCWDVEVGDNPTWSLGVAEKSADEEEPGKSESGEMWAIVHADEGYRVKSTAGKTMDIKLNIKKEVKKVRVQLDWDRGSLSFSDPTNNTSLHTLKHKFTKRLFPLFLVASDCVPLRICPLQVSVTVG</sequence>
<evidence type="ECO:0000259" key="5">
    <source>
        <dbReference type="PROSITE" id="PS50119"/>
    </source>
</evidence>
<feature type="coiled-coil region" evidence="4">
    <location>
        <begin position="128"/>
        <end position="162"/>
    </location>
</feature>
<dbReference type="InterPro" id="IPR058030">
    <property type="entry name" value="TRIM8/14/16/25/29/45/65_CC"/>
</dbReference>
<dbReference type="AlphaFoldDB" id="A0A9Q1G8Y6"/>
<evidence type="ECO:0000313" key="7">
    <source>
        <dbReference type="EMBL" id="KAJ8377079.1"/>
    </source>
</evidence>
<keyword evidence="1 3" id="KW-0479">Metal-binding</keyword>
<dbReference type="Gene3D" id="2.60.120.920">
    <property type="match status" value="1"/>
</dbReference>
<dbReference type="InterPro" id="IPR003879">
    <property type="entry name" value="Butyrophylin_SPRY"/>
</dbReference>